<gene>
    <name evidence="1" type="ORF">GAYE_SCF72G6957</name>
</gene>
<reference evidence="1 2" key="1">
    <citation type="submission" date="2022-07" db="EMBL/GenBank/DDBJ databases">
        <title>Genome-wide signatures of adaptation to extreme environments.</title>
        <authorList>
            <person name="Cho C.H."/>
            <person name="Yoon H.S."/>
        </authorList>
    </citation>
    <scope>NUCLEOTIDE SEQUENCE [LARGE SCALE GENOMIC DNA]</scope>
    <source>
        <strain evidence="1 2">108.79 E11</strain>
    </source>
</reference>
<dbReference type="Proteomes" id="UP001300502">
    <property type="component" value="Unassembled WGS sequence"/>
</dbReference>
<dbReference type="AlphaFoldDB" id="A0AAV9INX5"/>
<organism evidence="1 2">
    <name type="scientific">Galdieria yellowstonensis</name>
    <dbReference type="NCBI Taxonomy" id="3028027"/>
    <lineage>
        <taxon>Eukaryota</taxon>
        <taxon>Rhodophyta</taxon>
        <taxon>Bangiophyceae</taxon>
        <taxon>Galdieriales</taxon>
        <taxon>Galdieriaceae</taxon>
        <taxon>Galdieria</taxon>
    </lineage>
</organism>
<proteinExistence type="predicted"/>
<protein>
    <submittedName>
        <fullName evidence="1">Uncharacterized protein</fullName>
    </submittedName>
</protein>
<evidence type="ECO:0000313" key="1">
    <source>
        <dbReference type="EMBL" id="KAK4529007.1"/>
    </source>
</evidence>
<sequence length="129" mass="14729">MTNERVYGRRRLLLNTGSSTIPVLLLFTPEAQHISLEKVSSVVLSWTESHLEEALFSSCEKVDDAACVTTTCSQVVDGFQVRIWVEKNDEDLLWSGWFVSKSSTSRTNDDHRIQIYPNSKRKLVVMVHE</sequence>
<comment type="caution">
    <text evidence="1">The sequence shown here is derived from an EMBL/GenBank/DDBJ whole genome shotgun (WGS) entry which is preliminary data.</text>
</comment>
<evidence type="ECO:0000313" key="2">
    <source>
        <dbReference type="Proteomes" id="UP001300502"/>
    </source>
</evidence>
<dbReference type="EMBL" id="JANCYU010000074">
    <property type="protein sequence ID" value="KAK4529007.1"/>
    <property type="molecule type" value="Genomic_DNA"/>
</dbReference>
<keyword evidence="2" id="KW-1185">Reference proteome</keyword>
<accession>A0AAV9INX5</accession>
<name>A0AAV9INX5_9RHOD</name>